<dbReference type="Proteomes" id="UP000053429">
    <property type="component" value="Unassembled WGS sequence"/>
</dbReference>
<comment type="caution">
    <text evidence="1">The sequence shown here is derived from an EMBL/GenBank/DDBJ whole genome shotgun (WGS) entry which is preliminary data.</text>
</comment>
<dbReference type="EMBL" id="LMWY01000049">
    <property type="protein sequence ID" value="KUN95272.1"/>
    <property type="molecule type" value="Genomic_DNA"/>
</dbReference>
<accession>A0A101TMW9</accession>
<dbReference type="AlphaFoldDB" id="A0A101TMW9"/>
<protein>
    <submittedName>
        <fullName evidence="1">Uncharacterized protein</fullName>
    </submittedName>
</protein>
<reference evidence="1 2" key="1">
    <citation type="submission" date="2015-10" db="EMBL/GenBank/DDBJ databases">
        <title>Draft genome sequence of Streptomyces caeruleatus NRRL B-24802, type strain for the species Streptomyces caeruleatus.</title>
        <authorList>
            <person name="Ruckert C."/>
            <person name="Winkler A."/>
            <person name="Kalinowski J."/>
            <person name="Kampfer P."/>
            <person name="Glaeser S."/>
        </authorList>
    </citation>
    <scope>NUCLEOTIDE SEQUENCE [LARGE SCALE GENOMIC DNA]</scope>
    <source>
        <strain evidence="1 2">NRRL B-24802</strain>
    </source>
</reference>
<evidence type="ECO:0000313" key="1">
    <source>
        <dbReference type="EMBL" id="KUN95272.1"/>
    </source>
</evidence>
<name>A0A101TMW9_9ACTN</name>
<keyword evidence="2" id="KW-1185">Reference proteome</keyword>
<dbReference type="OrthoDB" id="4124583at2"/>
<dbReference type="STRING" id="661399.AQJ67_35245"/>
<proteinExistence type="predicted"/>
<gene>
    <name evidence="1" type="ORF">AQJ67_35245</name>
</gene>
<organism evidence="1 2">
    <name type="scientific">Streptomyces caeruleatus</name>
    <dbReference type="NCBI Taxonomy" id="661399"/>
    <lineage>
        <taxon>Bacteria</taxon>
        <taxon>Bacillati</taxon>
        <taxon>Actinomycetota</taxon>
        <taxon>Actinomycetes</taxon>
        <taxon>Kitasatosporales</taxon>
        <taxon>Streptomycetaceae</taxon>
        <taxon>Streptomyces</taxon>
    </lineage>
</organism>
<evidence type="ECO:0000313" key="2">
    <source>
        <dbReference type="Proteomes" id="UP000053429"/>
    </source>
</evidence>
<sequence length="378" mass="41247">MADNTPDFGPEEIRSYIKVTGWAPVSGGDVAELWRLPGPADEVVLVPMKPGAPDFAKRARILIQDLARVGSEDVQTVHDAIATVYNDVTDLRASHPSMSDGSIPLESGYELFVSAKRLRVASAAATIRRQGHFRNFPTRARDQAREVRLGQTRRGSYIVPIISQARSPEDVYSPRQDHIDVQIEETLFDRRVTATMSRALGVLEDMAGAEHAPTASEINDSIGEGVSYELCQALAKVVNTESVSALDVAFNWSRVAAPPPGTPAHVEFNRDAIEIVDLVSEQLKTKVYTREHLIYGVVTDLSRHPDDDTGRVGVQTLIQRRSRTVWMDLADRDYHAAVHCHDAGIPVRVSGTLTSPPGGLARMVVTAFGPDPSLGADD</sequence>
<dbReference type="RefSeq" id="WP_062723459.1">
    <property type="nucleotide sequence ID" value="NZ_KQ948938.1"/>
</dbReference>